<evidence type="ECO:0000313" key="2">
    <source>
        <dbReference type="EMBL" id="KID57297.1"/>
    </source>
</evidence>
<dbReference type="SUPFAM" id="SSF54427">
    <property type="entry name" value="NTF2-like"/>
    <property type="match status" value="1"/>
</dbReference>
<sequence>MLERDKTALINQYIERYNAFNIEGMLSLFDDSIVFENESNGEVNVRAEGKQEFEDLANESAKLFSQRKQTVTHCIVNDTMAQIGIDYLGVLAVDLPNGLKEGDELKVQGKSYFEFKNDKISYIKDVS</sequence>
<name>A0A0C1QQE4_9GAMM</name>
<gene>
    <name evidence="2" type="ORF">JF50_08725</name>
</gene>
<feature type="domain" description="SnoaL-like" evidence="1">
    <location>
        <begin position="11"/>
        <end position="122"/>
    </location>
</feature>
<proteinExistence type="predicted"/>
<comment type="caution">
    <text evidence="2">The sequence shown here is derived from an EMBL/GenBank/DDBJ whole genome shotgun (WGS) entry which is preliminary data.</text>
</comment>
<dbReference type="EMBL" id="JWIC01000005">
    <property type="protein sequence ID" value="KID57297.1"/>
    <property type="molecule type" value="Genomic_DNA"/>
</dbReference>
<accession>A0A0C1QQE4</accession>
<dbReference type="RefSeq" id="WP_039609070.1">
    <property type="nucleotide sequence ID" value="NZ_JWIC01000005.1"/>
</dbReference>
<evidence type="ECO:0000313" key="3">
    <source>
        <dbReference type="Proteomes" id="UP000031327"/>
    </source>
</evidence>
<organism evidence="2 3">
    <name type="scientific">Pseudoalteromonas luteoviolacea</name>
    <dbReference type="NCBI Taxonomy" id="43657"/>
    <lineage>
        <taxon>Bacteria</taxon>
        <taxon>Pseudomonadati</taxon>
        <taxon>Pseudomonadota</taxon>
        <taxon>Gammaproteobacteria</taxon>
        <taxon>Alteromonadales</taxon>
        <taxon>Pseudoalteromonadaceae</taxon>
        <taxon>Pseudoalteromonas</taxon>
    </lineage>
</organism>
<dbReference type="Proteomes" id="UP000031327">
    <property type="component" value="Unassembled WGS sequence"/>
</dbReference>
<dbReference type="InterPro" id="IPR037401">
    <property type="entry name" value="SnoaL-like"/>
</dbReference>
<dbReference type="Gene3D" id="3.10.450.50">
    <property type="match status" value="1"/>
</dbReference>
<dbReference type="AlphaFoldDB" id="A0A0C1QQE4"/>
<evidence type="ECO:0000259" key="1">
    <source>
        <dbReference type="Pfam" id="PF12680"/>
    </source>
</evidence>
<dbReference type="OrthoDB" id="582835at2"/>
<dbReference type="InterPro" id="IPR032710">
    <property type="entry name" value="NTF2-like_dom_sf"/>
</dbReference>
<protein>
    <recommendedName>
        <fullName evidence="1">SnoaL-like domain-containing protein</fullName>
    </recommendedName>
</protein>
<reference evidence="2 3" key="1">
    <citation type="submission" date="2014-12" db="EMBL/GenBank/DDBJ databases">
        <title>Draft Genome Sequence of Pseudoalteromonas luteoviolacea HI1.</title>
        <authorList>
            <person name="Asahina A.Y."/>
            <person name="Hadfield M.G."/>
        </authorList>
    </citation>
    <scope>NUCLEOTIDE SEQUENCE [LARGE SCALE GENOMIC DNA]</scope>
    <source>
        <strain evidence="2 3">HI1</strain>
    </source>
</reference>
<dbReference type="Pfam" id="PF12680">
    <property type="entry name" value="SnoaL_2"/>
    <property type="match status" value="1"/>
</dbReference>